<protein>
    <submittedName>
        <fullName evidence="1">Uncharacterized protein</fullName>
    </submittedName>
</protein>
<dbReference type="Proteomes" id="UP001458880">
    <property type="component" value="Unassembled WGS sequence"/>
</dbReference>
<accession>A0AAW1KHJ0</accession>
<dbReference type="AlphaFoldDB" id="A0AAW1KHJ0"/>
<comment type="caution">
    <text evidence="1">The sequence shown here is derived from an EMBL/GenBank/DDBJ whole genome shotgun (WGS) entry which is preliminary data.</text>
</comment>
<dbReference type="PANTHER" id="PTHR33480">
    <property type="entry name" value="SET DOMAIN-CONTAINING PROTEIN-RELATED"/>
    <property type="match status" value="1"/>
</dbReference>
<name>A0AAW1KHJ0_POPJA</name>
<gene>
    <name evidence="1" type="ORF">QE152_g23423</name>
</gene>
<dbReference type="EMBL" id="JASPKY010000233">
    <property type="protein sequence ID" value="KAK9718019.1"/>
    <property type="molecule type" value="Genomic_DNA"/>
</dbReference>
<evidence type="ECO:0000313" key="2">
    <source>
        <dbReference type="Proteomes" id="UP001458880"/>
    </source>
</evidence>
<keyword evidence="2" id="KW-1185">Reference proteome</keyword>
<reference evidence="1 2" key="1">
    <citation type="journal article" date="2024" name="BMC Genomics">
        <title>De novo assembly and annotation of Popillia japonica's genome with initial clues to its potential as an invasive pest.</title>
        <authorList>
            <person name="Cucini C."/>
            <person name="Boschi S."/>
            <person name="Funari R."/>
            <person name="Cardaioli E."/>
            <person name="Iannotti N."/>
            <person name="Marturano G."/>
            <person name="Paoli F."/>
            <person name="Bruttini M."/>
            <person name="Carapelli A."/>
            <person name="Frati F."/>
            <person name="Nardi F."/>
        </authorList>
    </citation>
    <scope>NUCLEOTIDE SEQUENCE [LARGE SCALE GENOMIC DNA]</scope>
    <source>
        <strain evidence="1">DMR45628</strain>
    </source>
</reference>
<evidence type="ECO:0000313" key="1">
    <source>
        <dbReference type="EMBL" id="KAK9718019.1"/>
    </source>
</evidence>
<organism evidence="1 2">
    <name type="scientific">Popillia japonica</name>
    <name type="common">Japanese beetle</name>
    <dbReference type="NCBI Taxonomy" id="7064"/>
    <lineage>
        <taxon>Eukaryota</taxon>
        <taxon>Metazoa</taxon>
        <taxon>Ecdysozoa</taxon>
        <taxon>Arthropoda</taxon>
        <taxon>Hexapoda</taxon>
        <taxon>Insecta</taxon>
        <taxon>Pterygota</taxon>
        <taxon>Neoptera</taxon>
        <taxon>Endopterygota</taxon>
        <taxon>Coleoptera</taxon>
        <taxon>Polyphaga</taxon>
        <taxon>Scarabaeiformia</taxon>
        <taxon>Scarabaeidae</taxon>
        <taxon>Rutelinae</taxon>
        <taxon>Popillia</taxon>
    </lineage>
</organism>
<proteinExistence type="predicted"/>
<sequence>MNVAIFLNKIKIINKHTPVDLYQTAKVSKLLLMMEQGSIPLEYKGKSLSEINIDPNVEYAIENEIEGNEIIRNDQSNEQQTTDEIIDIRPLNEDAATITKKSVAKRNWTDAEIKQLEKQFRRYIHSKTYPPTKEIQEYIKTTGIKRSVAVIKAKIQHLIKLTRN</sequence>